<name>A0AAV4DZL0_9GAST</name>
<protein>
    <recommendedName>
        <fullName evidence="3">PH domain-containing protein</fullName>
    </recommendedName>
</protein>
<evidence type="ECO:0008006" key="3">
    <source>
        <dbReference type="Google" id="ProtNLM"/>
    </source>
</evidence>
<dbReference type="AlphaFoldDB" id="A0AAV4DZL0"/>
<gene>
    <name evidence="1" type="ORF">PoB_007621800</name>
</gene>
<evidence type="ECO:0000313" key="1">
    <source>
        <dbReference type="EMBL" id="GFO49713.1"/>
    </source>
</evidence>
<evidence type="ECO:0000313" key="2">
    <source>
        <dbReference type="Proteomes" id="UP000735302"/>
    </source>
</evidence>
<keyword evidence="2" id="KW-1185">Reference proteome</keyword>
<reference evidence="1 2" key="1">
    <citation type="journal article" date="2021" name="Elife">
        <title>Chloroplast acquisition without the gene transfer in kleptoplastic sea slugs, Plakobranchus ocellatus.</title>
        <authorList>
            <person name="Maeda T."/>
            <person name="Takahashi S."/>
            <person name="Yoshida T."/>
            <person name="Shimamura S."/>
            <person name="Takaki Y."/>
            <person name="Nagai Y."/>
            <person name="Toyoda A."/>
            <person name="Suzuki Y."/>
            <person name="Arimoto A."/>
            <person name="Ishii H."/>
            <person name="Satoh N."/>
            <person name="Nishiyama T."/>
            <person name="Hasebe M."/>
            <person name="Maruyama T."/>
            <person name="Minagawa J."/>
            <person name="Obokata J."/>
            <person name="Shigenobu S."/>
        </authorList>
    </citation>
    <scope>NUCLEOTIDE SEQUENCE [LARGE SCALE GENOMIC DNA]</scope>
</reference>
<comment type="caution">
    <text evidence="1">The sequence shown here is derived from an EMBL/GenBank/DDBJ whole genome shotgun (WGS) entry which is preliminary data.</text>
</comment>
<dbReference type="Proteomes" id="UP000735302">
    <property type="component" value="Unassembled WGS sequence"/>
</dbReference>
<organism evidence="1 2">
    <name type="scientific">Plakobranchus ocellatus</name>
    <dbReference type="NCBI Taxonomy" id="259542"/>
    <lineage>
        <taxon>Eukaryota</taxon>
        <taxon>Metazoa</taxon>
        <taxon>Spiralia</taxon>
        <taxon>Lophotrochozoa</taxon>
        <taxon>Mollusca</taxon>
        <taxon>Gastropoda</taxon>
        <taxon>Heterobranchia</taxon>
        <taxon>Euthyneura</taxon>
        <taxon>Panpulmonata</taxon>
        <taxon>Sacoglossa</taxon>
        <taxon>Placobranchoidea</taxon>
        <taxon>Plakobranchidae</taxon>
        <taxon>Plakobranchus</taxon>
    </lineage>
</organism>
<sequence length="134" mass="15490">MMDNTIFSPRVFDRAREKWVKRKGRSRWFLLIGRTRNKSQYFVSPTTVAPHHQVKTIISSVFVFAPDVEHARLSSANRSWQSRSVCCSLSALVAHAPTRCHPPPHPVSLAMSLRCRARFDLSAFSLQSFYNYRH</sequence>
<proteinExistence type="predicted"/>
<accession>A0AAV4DZL0</accession>
<dbReference type="EMBL" id="BLXT01008499">
    <property type="protein sequence ID" value="GFO49713.1"/>
    <property type="molecule type" value="Genomic_DNA"/>
</dbReference>